<dbReference type="EMBL" id="BGPR01043406">
    <property type="protein sequence ID" value="GBO19992.1"/>
    <property type="molecule type" value="Genomic_DNA"/>
</dbReference>
<dbReference type="Proteomes" id="UP000499080">
    <property type="component" value="Unassembled WGS sequence"/>
</dbReference>
<reference evidence="1 2" key="1">
    <citation type="journal article" date="2019" name="Sci. Rep.">
        <title>Orb-weaving spider Araneus ventricosus genome elucidates the spidroin gene catalogue.</title>
        <authorList>
            <person name="Kono N."/>
            <person name="Nakamura H."/>
            <person name="Ohtoshi R."/>
            <person name="Moran D.A.P."/>
            <person name="Shinohara A."/>
            <person name="Yoshida Y."/>
            <person name="Fujiwara M."/>
            <person name="Mori M."/>
            <person name="Tomita M."/>
            <person name="Arakawa K."/>
        </authorList>
    </citation>
    <scope>NUCLEOTIDE SEQUENCE [LARGE SCALE GENOMIC DNA]</scope>
</reference>
<comment type="caution">
    <text evidence="1">The sequence shown here is derived from an EMBL/GenBank/DDBJ whole genome shotgun (WGS) entry which is preliminary data.</text>
</comment>
<dbReference type="AlphaFoldDB" id="A0A4Y2V650"/>
<accession>A0A4Y2V650</accession>
<organism evidence="1 2">
    <name type="scientific">Araneus ventricosus</name>
    <name type="common">Orbweaver spider</name>
    <name type="synonym">Epeira ventricosa</name>
    <dbReference type="NCBI Taxonomy" id="182803"/>
    <lineage>
        <taxon>Eukaryota</taxon>
        <taxon>Metazoa</taxon>
        <taxon>Ecdysozoa</taxon>
        <taxon>Arthropoda</taxon>
        <taxon>Chelicerata</taxon>
        <taxon>Arachnida</taxon>
        <taxon>Araneae</taxon>
        <taxon>Araneomorphae</taxon>
        <taxon>Entelegynae</taxon>
        <taxon>Araneoidea</taxon>
        <taxon>Araneidae</taxon>
        <taxon>Araneus</taxon>
    </lineage>
</organism>
<protein>
    <submittedName>
        <fullName evidence="1">Uncharacterized protein</fullName>
    </submittedName>
</protein>
<name>A0A4Y2V650_ARAVE</name>
<evidence type="ECO:0000313" key="2">
    <source>
        <dbReference type="Proteomes" id="UP000499080"/>
    </source>
</evidence>
<sequence>MKFGANDWKWWNSVELKIQNFIRRFQFWTLIRGSCKTKDLPTLGPRVEAVNDTRNSPVLGKRRSVGGKNSATLNLVTKQTLAHP</sequence>
<keyword evidence="2" id="KW-1185">Reference proteome</keyword>
<proteinExistence type="predicted"/>
<evidence type="ECO:0000313" key="1">
    <source>
        <dbReference type="EMBL" id="GBO19992.1"/>
    </source>
</evidence>
<gene>
    <name evidence="1" type="ORF">AVEN_82916_1</name>
</gene>